<dbReference type="Pfam" id="PF12859">
    <property type="entry name" value="ANAPC1"/>
    <property type="match status" value="1"/>
</dbReference>
<evidence type="ECO:0000313" key="9">
    <source>
        <dbReference type="Proteomes" id="UP001303760"/>
    </source>
</evidence>
<feature type="compositionally biased region" description="Basic residues" evidence="6">
    <location>
        <begin position="326"/>
        <end position="338"/>
    </location>
</feature>
<dbReference type="GO" id="GO:0060090">
    <property type="term" value="F:molecular adaptor activity"/>
    <property type="evidence" value="ECO:0007669"/>
    <property type="project" value="TreeGrafter"/>
</dbReference>
<comment type="caution">
    <text evidence="8">The sequence shown here is derived from an EMBL/GenBank/DDBJ whole genome shotgun (WGS) entry which is preliminary data.</text>
</comment>
<dbReference type="InterPro" id="IPR049255">
    <property type="entry name" value="Apc1_N"/>
</dbReference>
<feature type="compositionally biased region" description="Basic and acidic residues" evidence="6">
    <location>
        <begin position="1987"/>
        <end position="2001"/>
    </location>
</feature>
<dbReference type="FunFam" id="1.25.10.10:FF:000400">
    <property type="entry name" value="20S cyclosome subunit (APC1/BimE), putative"/>
    <property type="match status" value="1"/>
</dbReference>
<feature type="domain" description="Anaphase-promoting complex subunit 1 N-terminal" evidence="7">
    <location>
        <begin position="30"/>
        <end position="776"/>
    </location>
</feature>
<dbReference type="GO" id="GO:0007091">
    <property type="term" value="P:metaphase/anaphase transition of mitotic cell cycle"/>
    <property type="evidence" value="ECO:0007669"/>
    <property type="project" value="TreeGrafter"/>
</dbReference>
<keyword evidence="9" id="KW-1185">Reference proteome</keyword>
<comment type="similarity">
    <text evidence="1">Belongs to the APC1 family.</text>
</comment>
<name>A0AAN7HFW1_9PEZI</name>
<reference evidence="8" key="1">
    <citation type="journal article" date="2023" name="Mol. Phylogenet. Evol.">
        <title>Genome-scale phylogeny and comparative genomics of the fungal order Sordariales.</title>
        <authorList>
            <person name="Hensen N."/>
            <person name="Bonometti L."/>
            <person name="Westerberg I."/>
            <person name="Brannstrom I.O."/>
            <person name="Guillou S."/>
            <person name="Cros-Aarteil S."/>
            <person name="Calhoun S."/>
            <person name="Haridas S."/>
            <person name="Kuo A."/>
            <person name="Mondo S."/>
            <person name="Pangilinan J."/>
            <person name="Riley R."/>
            <person name="LaButti K."/>
            <person name="Andreopoulos B."/>
            <person name="Lipzen A."/>
            <person name="Chen C."/>
            <person name="Yan M."/>
            <person name="Daum C."/>
            <person name="Ng V."/>
            <person name="Clum A."/>
            <person name="Steindorff A."/>
            <person name="Ohm R.A."/>
            <person name="Martin F."/>
            <person name="Silar P."/>
            <person name="Natvig D.O."/>
            <person name="Lalanne C."/>
            <person name="Gautier V."/>
            <person name="Ament-Velasquez S.L."/>
            <person name="Kruys A."/>
            <person name="Hutchinson M.I."/>
            <person name="Powell A.J."/>
            <person name="Barry K."/>
            <person name="Miller A.N."/>
            <person name="Grigoriev I.V."/>
            <person name="Debuchy R."/>
            <person name="Gladieux P."/>
            <person name="Hiltunen Thoren M."/>
            <person name="Johannesson H."/>
        </authorList>
    </citation>
    <scope>NUCLEOTIDE SEQUENCE</scope>
    <source>
        <strain evidence="8">CBS 532.94</strain>
    </source>
</reference>
<evidence type="ECO:0000256" key="3">
    <source>
        <dbReference type="ARBA" id="ARBA00022737"/>
    </source>
</evidence>
<organism evidence="8 9">
    <name type="scientific">Achaetomium macrosporum</name>
    <dbReference type="NCBI Taxonomy" id="79813"/>
    <lineage>
        <taxon>Eukaryota</taxon>
        <taxon>Fungi</taxon>
        <taxon>Dikarya</taxon>
        <taxon>Ascomycota</taxon>
        <taxon>Pezizomycotina</taxon>
        <taxon>Sordariomycetes</taxon>
        <taxon>Sordariomycetidae</taxon>
        <taxon>Sordariales</taxon>
        <taxon>Chaetomiaceae</taxon>
        <taxon>Achaetomium</taxon>
    </lineage>
</organism>
<proteinExistence type="inferred from homology"/>
<evidence type="ECO:0000256" key="1">
    <source>
        <dbReference type="ARBA" id="ARBA00010547"/>
    </source>
</evidence>
<dbReference type="GO" id="GO:0031145">
    <property type="term" value="P:anaphase-promoting complex-dependent catabolic process"/>
    <property type="evidence" value="ECO:0007669"/>
    <property type="project" value="TreeGrafter"/>
</dbReference>
<dbReference type="EMBL" id="MU860083">
    <property type="protein sequence ID" value="KAK4238789.1"/>
    <property type="molecule type" value="Genomic_DNA"/>
</dbReference>
<dbReference type="PANTHER" id="PTHR12827">
    <property type="entry name" value="MEIOTIC CHECKPOINT REGULATOR TSG24 FAMILY MEMBER"/>
    <property type="match status" value="1"/>
</dbReference>
<dbReference type="InterPro" id="IPR011989">
    <property type="entry name" value="ARM-like"/>
</dbReference>
<dbReference type="PANTHER" id="PTHR12827:SF3">
    <property type="entry name" value="ANAPHASE-PROMOTING COMPLEX SUBUNIT 1"/>
    <property type="match status" value="1"/>
</dbReference>
<feature type="region of interest" description="Disordered" evidence="6">
    <location>
        <begin position="1933"/>
        <end position="2008"/>
    </location>
</feature>
<evidence type="ECO:0000256" key="4">
    <source>
        <dbReference type="ARBA" id="ARBA00022776"/>
    </source>
</evidence>
<feature type="region of interest" description="Disordered" evidence="6">
    <location>
        <begin position="427"/>
        <end position="454"/>
    </location>
</feature>
<dbReference type="Proteomes" id="UP001303760">
    <property type="component" value="Unassembled WGS sequence"/>
</dbReference>
<evidence type="ECO:0000259" key="7">
    <source>
        <dbReference type="Pfam" id="PF12859"/>
    </source>
</evidence>
<dbReference type="Gene3D" id="1.25.10.10">
    <property type="entry name" value="Leucine-rich Repeat Variant"/>
    <property type="match status" value="2"/>
</dbReference>
<sequence length="2030" mass="223244">MASVKSLGLHQPIGLRHAIDEGVLPPNPPATSYTWEVIVSNEDGREYEDELLTTNSCVIWSRGGIFKKSFRFDPERESVTQAVLVYFPASADGPETDSPTVGRAKTPSEKPALSRALVVFLKSQAHIYFLSGVSHVVHMPFEVESACAGPRGVVVQRRLRVDGASVSLRFPKVPPASFISSQPPPMSQRNHDRSVTEFSTEGLGNLKVLPLRQSLTLQNMWQHPIETSDSHWPRLVCLTDPLLELGLVVTQPEMTRTGKGRKPSTGPSFLNPSEEILHIEAVKVPRSGEAGSGELTIAVTVNREANMYTIWRLTYLQNEDPFLGAQKKRKPKPSRRRSSMAPGLASGAATPVHPSTRESFGAPLPVKKTRKGAKTEDKDKALEKALSSLDPENGNDATRRQSRRVSSLLARADLSASQDRGAFAEQTMHAGHGGRRVESHGSQRPRLSSGYGGPSFGGPFNFNRSINHLSEPPVDNLLEELRAGGDFEGFHNMGLDDHDLDGLAHEMLLTKIQSVSMDATNVRYSLSGKPARTQAKVFILAGPPTATDDKGRPLLLVAIQDPVDKRLQLLTLHIEENEGRTPANVKSKDLPILDDFNIIPGEPRRVQSVVDSCKISDGYEAIMIMSEDRSGDRGLSLQSPWGKVTTVSLPLLYVERPSSLEYSGSYRTVATGRGHPPARFDLTGTQIESLSHSNSRGVVDLRDREGRYHRVRIQLQPSPPQVRKILDICRSVLHASYADRLVAGWWHVMQWLQEMQLQGLEHPIADMEWSAVTILLLASFLALGHNSETSLRTLGTETVRPAAKSKWEVMQLREARNSSACPPWMRSKPWQWLLDGVVDASDTRSEEAWPSAGFIPFHVGLAKRWMASTGGSSAFGFEGYLPTALSRIGNPRDMAAWSMFLALHLLIEEQKLNVMLSEDRSPGQSDLKAILFQVSKWLGWQRYEAIYALGAQAEPASAQDLVSFVVAGLAEPPSDHCVLTWIQGHLATGHGTEFPTLSDLYAALTRDPLGGRVREQLWASLTPRTAMFEKLFARLGSSSNRVEAVVAMHECGFTPQVLETLPEAILTALQDIISICQPSPPPSWPEDLLALVSRTDISGLLQPRKMWQALPCEVNAPSHDARWDFRMLCQHLDGLNDHVEETGAAERQAVVRSLFREDRRLNEAQSLLSTVKNRVVRLDPKTEWTEAEYLERQKELVTTVATSTLAIPAGRGLLYFGLRYPLLTQKFQIPGFNLTCLVRPVNNTVSVDKSLFPEEKINWAFFHQGVAGGLAISPQAKGIDTSWILYNKPAQDLSNRHAGFLLALGLNGHLKSVAKWVAFKYLTPKHTMTTIGLLLGLAASYIGTMDALMTRLLSVHVTRMLPRGAADLNLSTATQTTGVMGVGLLYCNSQHRRMSEIMLSEIEHVGGEEEGEECVRDESYRLAAGFALGFINLGKGGDLKGLRDMHLTEKLLTMATATKRVDLVHVLDWSAAGAVVAITLIYMKSEDHIVARKIDVPDTILQFDYVRPDILLLRTVAKNLILWNEVDPTFDWIRDGLPSEYRPRYQLTKVDKLQSRDLPFFSILAGLCFALGLRFAGSANVRVRDLLIHYLDQFMRIVRIPVSNFDSELARNNARMCMDLVALSCATVMAGTGDIPVLRRLRALHGRDDANTTYGSHLAAHLAIGALFLGCGTATFGTSNLAVAALLVAFYPLFPVNVQDNRSHLQAFRHFWVLATEPRCLVAKDLATAQPINIPIIIHLQPGSPSAVAAASQTASDPSDPEVITLRRQTPCLLPPLDDVSRVETDARSLGYWDLTIEFAQAPQLIDDFRKNQTVYLRRRPAHESTFPATLRALGSSSGALADADGVDRVGETLGWVFNLDALKNLTRAERSVVLDRLGSGGGVGDGLGSTTAVDARLVLRAGLDVGSWSRDRLLGLRLLFEWAERRGVFAADGNSSKQQGDAAEDEAAGGGGKGKRDTSKGTKGGGKKSRAGKGKKKVSVGVMHDPVSEGERQREQRSRDVWGGQPPWWLTDSAIEELKGRAWLAGREG</sequence>
<dbReference type="GO" id="GO:0051301">
    <property type="term" value="P:cell division"/>
    <property type="evidence" value="ECO:0007669"/>
    <property type="project" value="UniProtKB-KW"/>
</dbReference>
<reference evidence="8" key="2">
    <citation type="submission" date="2023-05" db="EMBL/GenBank/DDBJ databases">
        <authorList>
            <consortium name="Lawrence Berkeley National Laboratory"/>
            <person name="Steindorff A."/>
            <person name="Hensen N."/>
            <person name="Bonometti L."/>
            <person name="Westerberg I."/>
            <person name="Brannstrom I.O."/>
            <person name="Guillou S."/>
            <person name="Cros-Aarteil S."/>
            <person name="Calhoun S."/>
            <person name="Haridas S."/>
            <person name="Kuo A."/>
            <person name="Mondo S."/>
            <person name="Pangilinan J."/>
            <person name="Riley R."/>
            <person name="Labutti K."/>
            <person name="Andreopoulos B."/>
            <person name="Lipzen A."/>
            <person name="Chen C."/>
            <person name="Yanf M."/>
            <person name="Daum C."/>
            <person name="Ng V."/>
            <person name="Clum A."/>
            <person name="Ohm R."/>
            <person name="Martin F."/>
            <person name="Silar P."/>
            <person name="Natvig D."/>
            <person name="Lalanne C."/>
            <person name="Gautier V."/>
            <person name="Ament-Velasquez S.L."/>
            <person name="Kruys A."/>
            <person name="Hutchinson M.I."/>
            <person name="Powell A.J."/>
            <person name="Barry K."/>
            <person name="Miller A.N."/>
            <person name="Grigoriev I.V."/>
            <person name="Debuchy R."/>
            <person name="Gladieux P."/>
            <person name="Thoren M.H."/>
            <person name="Johannesson H."/>
        </authorList>
    </citation>
    <scope>NUCLEOTIDE SEQUENCE</scope>
    <source>
        <strain evidence="8">CBS 532.94</strain>
    </source>
</reference>
<feature type="region of interest" description="Disordered" evidence="6">
    <location>
        <begin position="385"/>
        <end position="404"/>
    </location>
</feature>
<keyword evidence="5" id="KW-0131">Cell cycle</keyword>
<feature type="compositionally biased region" description="Basic residues" evidence="6">
    <location>
        <begin position="1966"/>
        <end position="1979"/>
    </location>
</feature>
<accession>A0AAN7HFW1</accession>
<feature type="region of interest" description="Disordered" evidence="6">
    <location>
        <begin position="324"/>
        <end position="379"/>
    </location>
</feature>
<keyword evidence="4" id="KW-0498">Mitosis</keyword>
<dbReference type="GO" id="GO:0005680">
    <property type="term" value="C:anaphase-promoting complex"/>
    <property type="evidence" value="ECO:0007669"/>
    <property type="project" value="InterPro"/>
</dbReference>
<evidence type="ECO:0000313" key="8">
    <source>
        <dbReference type="EMBL" id="KAK4238789.1"/>
    </source>
</evidence>
<dbReference type="InterPro" id="IPR024990">
    <property type="entry name" value="Apc1"/>
</dbReference>
<evidence type="ECO:0000256" key="2">
    <source>
        <dbReference type="ARBA" id="ARBA00022618"/>
    </source>
</evidence>
<evidence type="ECO:0000256" key="5">
    <source>
        <dbReference type="ARBA" id="ARBA00023306"/>
    </source>
</evidence>
<gene>
    <name evidence="8" type="ORF">C8A03DRAFT_33186</name>
</gene>
<dbReference type="FunFam" id="1.25.10.10:FF:000217">
    <property type="entry name" value="20S cyclosome subunit (APC1/BimE)"/>
    <property type="match status" value="1"/>
</dbReference>
<keyword evidence="2" id="KW-0132">Cell division</keyword>
<dbReference type="GO" id="GO:0070979">
    <property type="term" value="P:protein K11-linked ubiquitination"/>
    <property type="evidence" value="ECO:0007669"/>
    <property type="project" value="TreeGrafter"/>
</dbReference>
<keyword evidence="3" id="KW-0677">Repeat</keyword>
<evidence type="ECO:0000256" key="6">
    <source>
        <dbReference type="SAM" id="MobiDB-lite"/>
    </source>
</evidence>
<protein>
    <recommendedName>
        <fullName evidence="7">Anaphase-promoting complex subunit 1 N-terminal domain-containing protein</fullName>
    </recommendedName>
</protein>